<gene>
    <name evidence="9" type="primary">trkA_2</name>
    <name evidence="9" type="ORF">NCTC13354_00189</name>
</gene>
<evidence type="ECO:0000259" key="8">
    <source>
        <dbReference type="PROSITE" id="PS51202"/>
    </source>
</evidence>
<keyword evidence="2" id="KW-0813">Transport</keyword>
<keyword evidence="3" id="KW-0633">Potassium transport</keyword>
<keyword evidence="6" id="KW-0406">Ion transport</keyword>
<dbReference type="EMBL" id="LR134476">
    <property type="protein sequence ID" value="VEI12506.1"/>
    <property type="molecule type" value="Genomic_DNA"/>
</dbReference>
<dbReference type="Gene3D" id="3.30.70.1450">
    <property type="entry name" value="Regulator of K+ conductance, C-terminal domain"/>
    <property type="match status" value="1"/>
</dbReference>
<protein>
    <recommendedName>
        <fullName evidence="1">Trk system potassium uptake protein TrkA</fullName>
    </recommendedName>
</protein>
<sequence>MNILIAGAGSVGRLVAKDMTADGHHVTIIDVKHEAMRVASVPQADWVLGDACDVHTLTAAGAGGADAVVATTGDDKANLVISLLAKTEFGVPRVIARVSHQANAWLFDETWGVDVAVSTPHIMSEIIEEAITTGRLVRRMQFQSGASLYQGTVAPGSEITRAPLGSYTLPPDIVITTIIRDGVPLAAAPDMSIEAADQLIFIVGPQAGPDVGVIEDLLQSPQAEDFAPSST</sequence>
<evidence type="ECO:0000313" key="9">
    <source>
        <dbReference type="EMBL" id="VEI12506.1"/>
    </source>
</evidence>
<dbReference type="PROSITE" id="PS51201">
    <property type="entry name" value="RCK_N"/>
    <property type="match status" value="1"/>
</dbReference>
<dbReference type="OrthoDB" id="9775180at2"/>
<dbReference type="PRINTS" id="PR00335">
    <property type="entry name" value="KUPTAKETRKA"/>
</dbReference>
<evidence type="ECO:0000256" key="5">
    <source>
        <dbReference type="ARBA" id="ARBA00023027"/>
    </source>
</evidence>
<keyword evidence="5" id="KW-0520">NAD</keyword>
<dbReference type="InterPro" id="IPR006036">
    <property type="entry name" value="K_uptake_TrkA"/>
</dbReference>
<dbReference type="Proteomes" id="UP000269542">
    <property type="component" value="Chromosome"/>
</dbReference>
<reference evidence="9 10" key="1">
    <citation type="submission" date="2018-12" db="EMBL/GenBank/DDBJ databases">
        <authorList>
            <consortium name="Pathogen Informatics"/>
        </authorList>
    </citation>
    <scope>NUCLEOTIDE SEQUENCE [LARGE SCALE GENOMIC DNA]</scope>
    <source>
        <strain evidence="9 10">NCTC13354</strain>
    </source>
</reference>
<evidence type="ECO:0000313" key="10">
    <source>
        <dbReference type="Proteomes" id="UP000269542"/>
    </source>
</evidence>
<keyword evidence="10" id="KW-1185">Reference proteome</keyword>
<evidence type="ECO:0000256" key="1">
    <source>
        <dbReference type="ARBA" id="ARBA00017378"/>
    </source>
</evidence>
<dbReference type="KEGG" id="tbw:NCTC13354_00189"/>
<dbReference type="SUPFAM" id="SSF51735">
    <property type="entry name" value="NAD(P)-binding Rossmann-fold domains"/>
    <property type="match status" value="1"/>
</dbReference>
<dbReference type="PANTHER" id="PTHR43833">
    <property type="entry name" value="POTASSIUM CHANNEL PROTEIN 2-RELATED-RELATED"/>
    <property type="match status" value="1"/>
</dbReference>
<dbReference type="PANTHER" id="PTHR43833:SF5">
    <property type="entry name" value="TRK SYSTEM POTASSIUM UPTAKE PROTEIN TRKA"/>
    <property type="match status" value="1"/>
</dbReference>
<dbReference type="InterPro" id="IPR050721">
    <property type="entry name" value="Trk_Ktr_HKT_K-transport"/>
</dbReference>
<evidence type="ECO:0000256" key="2">
    <source>
        <dbReference type="ARBA" id="ARBA00022448"/>
    </source>
</evidence>
<dbReference type="SUPFAM" id="SSF116726">
    <property type="entry name" value="TrkA C-terminal domain-like"/>
    <property type="match status" value="1"/>
</dbReference>
<name>A0A3S4UXT9_9ACTO</name>
<feature type="domain" description="RCK C-terminal" evidence="8">
    <location>
        <begin position="135"/>
        <end position="217"/>
    </location>
</feature>
<feature type="domain" description="RCK N-terminal" evidence="7">
    <location>
        <begin position="1"/>
        <end position="117"/>
    </location>
</feature>
<dbReference type="Pfam" id="PF02254">
    <property type="entry name" value="TrkA_N"/>
    <property type="match status" value="1"/>
</dbReference>
<evidence type="ECO:0000256" key="4">
    <source>
        <dbReference type="ARBA" id="ARBA00022958"/>
    </source>
</evidence>
<evidence type="ECO:0000259" key="7">
    <source>
        <dbReference type="PROSITE" id="PS51201"/>
    </source>
</evidence>
<dbReference type="InterPro" id="IPR006037">
    <property type="entry name" value="RCK_C"/>
</dbReference>
<organism evidence="9 10">
    <name type="scientific">Trueperella bialowiezensis</name>
    <dbReference type="NCBI Taxonomy" id="312285"/>
    <lineage>
        <taxon>Bacteria</taxon>
        <taxon>Bacillati</taxon>
        <taxon>Actinomycetota</taxon>
        <taxon>Actinomycetes</taxon>
        <taxon>Actinomycetales</taxon>
        <taxon>Actinomycetaceae</taxon>
        <taxon>Trueperella</taxon>
    </lineage>
</organism>
<accession>A0A3S4UXT9</accession>
<dbReference type="RefSeq" id="WP_126415706.1">
    <property type="nucleotide sequence ID" value="NZ_LR134476.1"/>
</dbReference>
<dbReference type="GO" id="GO:0015079">
    <property type="term" value="F:potassium ion transmembrane transporter activity"/>
    <property type="evidence" value="ECO:0007669"/>
    <property type="project" value="InterPro"/>
</dbReference>
<evidence type="ECO:0000256" key="3">
    <source>
        <dbReference type="ARBA" id="ARBA00022538"/>
    </source>
</evidence>
<proteinExistence type="predicted"/>
<dbReference type="InterPro" id="IPR003148">
    <property type="entry name" value="RCK_N"/>
</dbReference>
<dbReference type="PROSITE" id="PS51202">
    <property type="entry name" value="RCK_C"/>
    <property type="match status" value="1"/>
</dbReference>
<dbReference type="InterPro" id="IPR036721">
    <property type="entry name" value="RCK_C_sf"/>
</dbReference>
<evidence type="ECO:0000256" key="6">
    <source>
        <dbReference type="ARBA" id="ARBA00023065"/>
    </source>
</evidence>
<keyword evidence="4" id="KW-0630">Potassium</keyword>
<dbReference type="Gene3D" id="3.40.50.720">
    <property type="entry name" value="NAD(P)-binding Rossmann-like Domain"/>
    <property type="match status" value="1"/>
</dbReference>
<dbReference type="GO" id="GO:0005886">
    <property type="term" value="C:plasma membrane"/>
    <property type="evidence" value="ECO:0007669"/>
    <property type="project" value="InterPro"/>
</dbReference>
<dbReference type="AlphaFoldDB" id="A0A3S4UXT9"/>
<dbReference type="InterPro" id="IPR036291">
    <property type="entry name" value="NAD(P)-bd_dom_sf"/>
</dbReference>